<reference evidence="4 5" key="1">
    <citation type="submission" date="2015-08" db="EMBL/GenBank/DDBJ databases">
        <authorList>
            <person name="Babu N.S."/>
            <person name="Beckwith C.J."/>
            <person name="Beseler K.G."/>
            <person name="Brison A."/>
            <person name="Carone J.V."/>
            <person name="Caskin T.P."/>
            <person name="Diamond M."/>
            <person name="Durham M.E."/>
            <person name="Foxe J.M."/>
            <person name="Go M."/>
            <person name="Henderson B.A."/>
            <person name="Jones I.B."/>
            <person name="McGettigan J.A."/>
            <person name="Micheletti S.J."/>
            <person name="Nasrallah M.E."/>
            <person name="Ortiz D."/>
            <person name="Piller C.R."/>
            <person name="Privatt S.R."/>
            <person name="Schneider S.L."/>
            <person name="Sharp S."/>
            <person name="Smith T.C."/>
            <person name="Stanton J.D."/>
            <person name="Ullery H.E."/>
            <person name="Wilson R.J."/>
            <person name="Serrano M.G."/>
            <person name="Buck G."/>
            <person name="Lee V."/>
            <person name="Wang Y."/>
            <person name="Carvalho R."/>
            <person name="Voegtly L."/>
            <person name="Shi R."/>
            <person name="Duckworth R."/>
            <person name="Johnson A."/>
            <person name="Loviza R."/>
            <person name="Walstead R."/>
            <person name="Shah Z."/>
            <person name="Kiflezghi M."/>
            <person name="Wade K."/>
            <person name="Ball S.L."/>
            <person name="Bradley K.W."/>
            <person name="Asai D.J."/>
            <person name="Bowman C.A."/>
            <person name="Russell D.A."/>
            <person name="Pope W.H."/>
            <person name="Jacobs-Sera D."/>
            <person name="Hendrix R.W."/>
            <person name="Hatfull G.F."/>
        </authorList>
    </citation>
    <scope>NUCLEOTIDE SEQUENCE [LARGE SCALE GENOMIC DNA]</scope>
    <source>
        <strain evidence="4 5">DSM 27648</strain>
    </source>
</reference>
<dbReference type="OrthoDB" id="9794300at2"/>
<proteinExistence type="inferred from homology"/>
<dbReference type="PATRIC" id="fig|1391654.3.peg.6352"/>
<dbReference type="KEGG" id="llu:AKJ09_06267"/>
<dbReference type="RefSeq" id="WP_146651034.1">
    <property type="nucleotide sequence ID" value="NZ_CP012333.1"/>
</dbReference>
<dbReference type="CDD" id="cd05251">
    <property type="entry name" value="NmrA_like_SDR_a"/>
    <property type="match status" value="1"/>
</dbReference>
<comment type="similarity">
    <text evidence="1">Belongs to the NmrA-type oxidoreductase family.</text>
</comment>
<dbReference type="Gene3D" id="3.90.25.10">
    <property type="entry name" value="UDP-galactose 4-epimerase, domain 1"/>
    <property type="match status" value="1"/>
</dbReference>
<evidence type="ECO:0000313" key="4">
    <source>
        <dbReference type="EMBL" id="AKU99603.1"/>
    </source>
</evidence>
<dbReference type="Pfam" id="PF05368">
    <property type="entry name" value="NmrA"/>
    <property type="match status" value="1"/>
</dbReference>
<organism evidence="4 5">
    <name type="scientific">Labilithrix luteola</name>
    <dbReference type="NCBI Taxonomy" id="1391654"/>
    <lineage>
        <taxon>Bacteria</taxon>
        <taxon>Pseudomonadati</taxon>
        <taxon>Myxococcota</taxon>
        <taxon>Polyangia</taxon>
        <taxon>Polyangiales</taxon>
        <taxon>Labilitrichaceae</taxon>
        <taxon>Labilithrix</taxon>
    </lineage>
</organism>
<evidence type="ECO:0000313" key="5">
    <source>
        <dbReference type="Proteomes" id="UP000064967"/>
    </source>
</evidence>
<dbReference type="InterPro" id="IPR051164">
    <property type="entry name" value="NmrA-like_oxidored"/>
</dbReference>
<gene>
    <name evidence="4" type="ORF">AKJ09_06267</name>
</gene>
<keyword evidence="5" id="KW-1185">Reference proteome</keyword>
<dbReference type="PANTHER" id="PTHR42748">
    <property type="entry name" value="NITROGEN METABOLITE REPRESSION PROTEIN NMRA FAMILY MEMBER"/>
    <property type="match status" value="1"/>
</dbReference>
<dbReference type="AlphaFoldDB" id="A0A0K1Q1E8"/>
<dbReference type="InterPro" id="IPR036291">
    <property type="entry name" value="NAD(P)-bd_dom_sf"/>
</dbReference>
<evidence type="ECO:0000256" key="1">
    <source>
        <dbReference type="ARBA" id="ARBA00006328"/>
    </source>
</evidence>
<dbReference type="STRING" id="1391654.AKJ09_06267"/>
<dbReference type="EMBL" id="CP012333">
    <property type="protein sequence ID" value="AKU99603.1"/>
    <property type="molecule type" value="Genomic_DNA"/>
</dbReference>
<dbReference type="PANTHER" id="PTHR42748:SF7">
    <property type="entry name" value="NMRA LIKE REDOX SENSOR 1-RELATED"/>
    <property type="match status" value="1"/>
</dbReference>
<keyword evidence="2" id="KW-0521">NADP</keyword>
<evidence type="ECO:0000256" key="2">
    <source>
        <dbReference type="ARBA" id="ARBA00022857"/>
    </source>
</evidence>
<sequence length="305" mass="33570">MLDGITLVTGATGAQGGSVARRLLASRQKVRALTRRANSRAGCLLREQGAEVIAGDLADVGALARAMNGCRRVFGVTSFWEHFGTETVHGKNLVDAAREAHVEHLVLSTLPSSRRLSGGTISVPHFESKAEIEQYARASDVPTTFTHLAFYFENFLDYFVPEPDEHGLLHFGFPQGDTPLAGLAVEEAGAVVEALFRERGRFLGKVVGVVSEELRGDQYAYLLGQALGREVRYDHIPAEVYAELPFPGADDLAAMFDLNRRFVLTRADDIALTRSLHPTMATFSTWARAQRPRFEDVIAKRTKRD</sequence>
<protein>
    <recommendedName>
        <fullName evidence="3">NmrA-like domain-containing protein</fullName>
    </recommendedName>
</protein>
<evidence type="ECO:0000259" key="3">
    <source>
        <dbReference type="Pfam" id="PF05368"/>
    </source>
</evidence>
<name>A0A0K1Q1E8_9BACT</name>
<dbReference type="Gene3D" id="3.40.50.720">
    <property type="entry name" value="NAD(P)-binding Rossmann-like Domain"/>
    <property type="match status" value="1"/>
</dbReference>
<dbReference type="InterPro" id="IPR008030">
    <property type="entry name" value="NmrA-like"/>
</dbReference>
<dbReference type="SUPFAM" id="SSF51735">
    <property type="entry name" value="NAD(P)-binding Rossmann-fold domains"/>
    <property type="match status" value="1"/>
</dbReference>
<feature type="domain" description="NmrA-like" evidence="3">
    <location>
        <begin position="7"/>
        <end position="262"/>
    </location>
</feature>
<accession>A0A0K1Q1E8</accession>
<dbReference type="Proteomes" id="UP000064967">
    <property type="component" value="Chromosome"/>
</dbReference>